<dbReference type="Pfam" id="PF01335">
    <property type="entry name" value="DED"/>
    <property type="match status" value="1"/>
</dbReference>
<evidence type="ECO:0000259" key="3">
    <source>
        <dbReference type="PROSITE" id="PS50168"/>
    </source>
</evidence>
<dbReference type="Proteomes" id="UP000694865">
    <property type="component" value="Unplaced"/>
</dbReference>
<organism evidence="4 5">
    <name type="scientific">Saccoglossus kowalevskii</name>
    <name type="common">Acorn worm</name>
    <dbReference type="NCBI Taxonomy" id="10224"/>
    <lineage>
        <taxon>Eukaryota</taxon>
        <taxon>Metazoa</taxon>
        <taxon>Hemichordata</taxon>
        <taxon>Enteropneusta</taxon>
        <taxon>Harrimaniidae</taxon>
        <taxon>Saccoglossus</taxon>
    </lineage>
</organism>
<feature type="region of interest" description="Disordered" evidence="2">
    <location>
        <begin position="1"/>
        <end position="32"/>
    </location>
</feature>
<dbReference type="PANTHER" id="PTHR48169">
    <property type="entry name" value="DED DOMAIN-CONTAINING PROTEIN"/>
    <property type="match status" value="1"/>
</dbReference>
<evidence type="ECO:0000313" key="5">
    <source>
        <dbReference type="RefSeq" id="XP_006817364.1"/>
    </source>
</evidence>
<reference evidence="5" key="1">
    <citation type="submission" date="2025-08" db="UniProtKB">
        <authorList>
            <consortium name="RefSeq"/>
        </authorList>
    </citation>
    <scope>IDENTIFICATION</scope>
    <source>
        <tissue evidence="5">Testes</tissue>
    </source>
</reference>
<evidence type="ECO:0000256" key="2">
    <source>
        <dbReference type="SAM" id="MobiDB-lite"/>
    </source>
</evidence>
<dbReference type="SMART" id="SM00031">
    <property type="entry name" value="DED"/>
    <property type="match status" value="1"/>
</dbReference>
<accession>A0ABM0MBH3</accession>
<dbReference type="Gene3D" id="1.10.533.10">
    <property type="entry name" value="Death Domain, Fas"/>
    <property type="match status" value="1"/>
</dbReference>
<dbReference type="RefSeq" id="XP_006817364.1">
    <property type="nucleotide sequence ID" value="XM_006817301.1"/>
</dbReference>
<dbReference type="InterPro" id="IPR001875">
    <property type="entry name" value="DED_dom"/>
</dbReference>
<gene>
    <name evidence="5" type="primary">LOC102807362</name>
</gene>
<name>A0ABM0MBH3_SACKO</name>
<evidence type="ECO:0000313" key="4">
    <source>
        <dbReference type="Proteomes" id="UP000694865"/>
    </source>
</evidence>
<dbReference type="SUPFAM" id="SSF47986">
    <property type="entry name" value="DEATH domain"/>
    <property type="match status" value="1"/>
</dbReference>
<protein>
    <submittedName>
        <fullName evidence="5">Protein FADD-like</fullName>
    </submittedName>
</protein>
<dbReference type="PROSITE" id="PS50168">
    <property type="entry name" value="DED"/>
    <property type="match status" value="1"/>
</dbReference>
<sequence>MTPACTVSAGGSLQPEDHLTEGASSSTNPERETEFEKMLFDIAKEIRKDELKSLKHLCGDVHRLIPKGDLENKEKAFDVFQCLLEDNKISVGNTEWLEELLKSIRRKDLLKFVSPFSSKKT</sequence>
<keyword evidence="1" id="KW-0053">Apoptosis</keyword>
<proteinExistence type="predicted"/>
<feature type="domain" description="DED" evidence="3">
    <location>
        <begin position="34"/>
        <end position="115"/>
    </location>
</feature>
<dbReference type="CDD" id="cd00045">
    <property type="entry name" value="DED"/>
    <property type="match status" value="1"/>
</dbReference>
<dbReference type="PANTHER" id="PTHR48169:SF7">
    <property type="entry name" value="CASPASE 10"/>
    <property type="match status" value="1"/>
</dbReference>
<evidence type="ECO:0000256" key="1">
    <source>
        <dbReference type="ARBA" id="ARBA00022703"/>
    </source>
</evidence>
<dbReference type="GeneID" id="102807362"/>
<dbReference type="InterPro" id="IPR011029">
    <property type="entry name" value="DEATH-like_dom_sf"/>
</dbReference>
<keyword evidence="4" id="KW-1185">Reference proteome</keyword>